<sequence>MSFIINLMLLVLGTASALSAFGGETWKKNDEMLIKRITHRGWVALICMLCTLTLGIIKEIKNTKASAQSIAEQKALKKNLDESKQELIILTKQLRDTQGKLASVEPNILNAMIVATAGIRREFDFATPTLNGAHSQKVKSGKTFGELFLYGGDFIDYHIFCSGTEGRRKTINSAMPIIGLEVGQTSYDLDSEGRVMIIGPIGQPMPVAIINPERVKGCSLKILVDSADRTRQDAQLKPLIKMILDAKSNISSIK</sequence>
<keyword evidence="1" id="KW-0175">Coiled coil</keyword>
<evidence type="ECO:0000313" key="3">
    <source>
        <dbReference type="EMBL" id="WMY76428.1"/>
    </source>
</evidence>
<evidence type="ECO:0000256" key="2">
    <source>
        <dbReference type="SAM" id="Phobius"/>
    </source>
</evidence>
<dbReference type="Proteomes" id="UP001246690">
    <property type="component" value="Chromosome"/>
</dbReference>
<evidence type="ECO:0000256" key="1">
    <source>
        <dbReference type="SAM" id="Coils"/>
    </source>
</evidence>
<accession>A0ABY9SFZ4</accession>
<feature type="transmembrane region" description="Helical" evidence="2">
    <location>
        <begin position="38"/>
        <end position="57"/>
    </location>
</feature>
<protein>
    <recommendedName>
        <fullName evidence="5">Cell shape-determining protein MreC</fullName>
    </recommendedName>
</protein>
<gene>
    <name evidence="3" type="ORF">RHD99_11090</name>
</gene>
<keyword evidence="2" id="KW-1133">Transmembrane helix</keyword>
<keyword evidence="2" id="KW-0472">Membrane</keyword>
<keyword evidence="4" id="KW-1185">Reference proteome</keyword>
<proteinExistence type="predicted"/>
<organism evidence="3 4">
    <name type="scientific">Buttiauxella selenatireducens</name>
    <dbReference type="NCBI Taxonomy" id="3073902"/>
    <lineage>
        <taxon>Bacteria</taxon>
        <taxon>Pseudomonadati</taxon>
        <taxon>Pseudomonadota</taxon>
        <taxon>Gammaproteobacteria</taxon>
        <taxon>Enterobacterales</taxon>
        <taxon>Enterobacteriaceae</taxon>
        <taxon>Buttiauxella</taxon>
    </lineage>
</organism>
<feature type="coiled-coil region" evidence="1">
    <location>
        <begin position="73"/>
        <end position="100"/>
    </location>
</feature>
<dbReference type="EMBL" id="CP133838">
    <property type="protein sequence ID" value="WMY76428.1"/>
    <property type="molecule type" value="Genomic_DNA"/>
</dbReference>
<dbReference type="RefSeq" id="WP_309878813.1">
    <property type="nucleotide sequence ID" value="NZ_CP133838.1"/>
</dbReference>
<reference evidence="3 4" key="1">
    <citation type="submission" date="2023-09" db="EMBL/GenBank/DDBJ databases">
        <title>Buttiauxella selenatireducens sp. nov., isolated from the rhizosphere of Cardamine hupingshanesis.</title>
        <authorList>
            <person name="Zhang S."/>
            <person name="Xu Z."/>
            <person name="Wang H."/>
            <person name="Guo Y."/>
        </authorList>
    </citation>
    <scope>NUCLEOTIDE SEQUENCE [LARGE SCALE GENOMIC DNA]</scope>
    <source>
        <strain evidence="3 4">R73</strain>
    </source>
</reference>
<keyword evidence="2" id="KW-0812">Transmembrane</keyword>
<evidence type="ECO:0008006" key="5">
    <source>
        <dbReference type="Google" id="ProtNLM"/>
    </source>
</evidence>
<evidence type="ECO:0000313" key="4">
    <source>
        <dbReference type="Proteomes" id="UP001246690"/>
    </source>
</evidence>
<name>A0ABY9SFZ4_9ENTR</name>